<dbReference type="Proteomes" id="UP000688947">
    <property type="component" value="Unassembled WGS sequence"/>
</dbReference>
<proteinExistence type="predicted"/>
<name>A0A8T1UG65_9STRA</name>
<dbReference type="VEuPathDB" id="FungiDB:PC110_g4687"/>
<evidence type="ECO:0000313" key="2">
    <source>
        <dbReference type="Proteomes" id="UP000688947"/>
    </source>
</evidence>
<reference evidence="1" key="1">
    <citation type="submission" date="2021-01" db="EMBL/GenBank/DDBJ databases">
        <title>Phytophthora aleatoria, a newly-described species from Pinus radiata is distinct from Phytophthora cactorum isolates based on comparative genomics.</title>
        <authorList>
            <person name="Mcdougal R."/>
            <person name="Panda P."/>
            <person name="Williams N."/>
            <person name="Studholme D.J."/>
        </authorList>
    </citation>
    <scope>NUCLEOTIDE SEQUENCE</scope>
    <source>
        <strain evidence="1">NZFS 3830</strain>
    </source>
</reference>
<dbReference type="OrthoDB" id="134396at2759"/>
<protein>
    <submittedName>
        <fullName evidence="1">Uncharacterized protein</fullName>
    </submittedName>
</protein>
<organism evidence="1 2">
    <name type="scientific">Phytophthora cactorum</name>
    <dbReference type="NCBI Taxonomy" id="29920"/>
    <lineage>
        <taxon>Eukaryota</taxon>
        <taxon>Sar</taxon>
        <taxon>Stramenopiles</taxon>
        <taxon>Oomycota</taxon>
        <taxon>Peronosporomycetes</taxon>
        <taxon>Peronosporales</taxon>
        <taxon>Peronosporaceae</taxon>
        <taxon>Phytophthora</taxon>
    </lineage>
</organism>
<dbReference type="EMBL" id="JAENGZ010000311">
    <property type="protein sequence ID" value="KAG6962345.1"/>
    <property type="molecule type" value="Genomic_DNA"/>
</dbReference>
<comment type="caution">
    <text evidence="1">The sequence shown here is derived from an EMBL/GenBank/DDBJ whole genome shotgun (WGS) entry which is preliminary data.</text>
</comment>
<gene>
    <name evidence="1" type="ORF">JG687_00007202</name>
</gene>
<evidence type="ECO:0000313" key="1">
    <source>
        <dbReference type="EMBL" id="KAG6962345.1"/>
    </source>
</evidence>
<dbReference type="AlphaFoldDB" id="A0A8T1UG65"/>
<sequence length="193" mass="21719">MDHRLGRTHRDIDATHDRNQELKHELGMVGTAIELLRTQISNQEREIDGHRDNLATSDHSMDRAQDVLRTSEDALVTARAANADLDTLRTERDTLQTERDDTVAPSARESELRRVTANLEQATATATQDRHDRDRISEGLTRVQEMYADVQEEITQLRDPQEDVDADLDQTAALLAEAAGKPRGRSSLKQTLS</sequence>
<accession>A0A8T1UG65</accession>